<dbReference type="EMBL" id="BAABDQ010000002">
    <property type="protein sequence ID" value="GAA3534956.1"/>
    <property type="molecule type" value="Genomic_DNA"/>
</dbReference>
<evidence type="ECO:0000313" key="3">
    <source>
        <dbReference type="Proteomes" id="UP001500630"/>
    </source>
</evidence>
<name>A0ABP6VFL3_9ACTN</name>
<evidence type="ECO:0008006" key="4">
    <source>
        <dbReference type="Google" id="ProtNLM"/>
    </source>
</evidence>
<organism evidence="2 3">
    <name type="scientific">Nonomuraea rosea</name>
    <dbReference type="NCBI Taxonomy" id="638574"/>
    <lineage>
        <taxon>Bacteria</taxon>
        <taxon>Bacillati</taxon>
        <taxon>Actinomycetota</taxon>
        <taxon>Actinomycetes</taxon>
        <taxon>Streptosporangiales</taxon>
        <taxon>Streptosporangiaceae</taxon>
        <taxon>Nonomuraea</taxon>
    </lineage>
</organism>
<proteinExistence type="predicted"/>
<comment type="caution">
    <text evidence="2">The sequence shown here is derived from an EMBL/GenBank/DDBJ whole genome shotgun (WGS) entry which is preliminary data.</text>
</comment>
<dbReference type="RefSeq" id="WP_345559665.1">
    <property type="nucleotide sequence ID" value="NZ_BAABDQ010000002.1"/>
</dbReference>
<dbReference type="Proteomes" id="UP001500630">
    <property type="component" value="Unassembled WGS sequence"/>
</dbReference>
<evidence type="ECO:0000313" key="2">
    <source>
        <dbReference type="EMBL" id="GAA3534956.1"/>
    </source>
</evidence>
<evidence type="ECO:0000256" key="1">
    <source>
        <dbReference type="SAM" id="MobiDB-lite"/>
    </source>
</evidence>
<reference evidence="3" key="1">
    <citation type="journal article" date="2019" name="Int. J. Syst. Evol. Microbiol.">
        <title>The Global Catalogue of Microorganisms (GCM) 10K type strain sequencing project: providing services to taxonomists for standard genome sequencing and annotation.</title>
        <authorList>
            <consortium name="The Broad Institute Genomics Platform"/>
            <consortium name="The Broad Institute Genome Sequencing Center for Infectious Disease"/>
            <person name="Wu L."/>
            <person name="Ma J."/>
        </authorList>
    </citation>
    <scope>NUCLEOTIDE SEQUENCE [LARGE SCALE GENOMIC DNA]</scope>
    <source>
        <strain evidence="3">JCM 17326</strain>
    </source>
</reference>
<sequence>MTIAYRPDARPCLPPEVAHAEPGALVCRRHGQQWQLSLGARTTLMDDSVGMRFLALLIANPGQVIRAVDLVAGPALPDEPARDGGAPPHRPGADGQLTADGQPMAGGGSVVSDVPVLDEQAIGTYREHLSLLQAEIADLQSSGATERAAACRAERDWLVAELAAATRQGRRAQRFADGEERATIAVRKIIRRTLTRIVAVAPVIGDELRATVHIGERCAYHPR</sequence>
<keyword evidence="3" id="KW-1185">Reference proteome</keyword>
<accession>A0ABP6VFL3</accession>
<gene>
    <name evidence="2" type="ORF">GCM10022419_013080</name>
</gene>
<protein>
    <recommendedName>
        <fullName evidence="4">DUF222 domain-containing protein</fullName>
    </recommendedName>
</protein>
<feature type="region of interest" description="Disordered" evidence="1">
    <location>
        <begin position="76"/>
        <end position="105"/>
    </location>
</feature>